<dbReference type="EMBL" id="PQFF01000233">
    <property type="protein sequence ID" value="RHZ71725.1"/>
    <property type="molecule type" value="Genomic_DNA"/>
</dbReference>
<name>A0A397I7Z8_9GLOM</name>
<organism evidence="1 2">
    <name type="scientific">Diversispora epigaea</name>
    <dbReference type="NCBI Taxonomy" id="1348612"/>
    <lineage>
        <taxon>Eukaryota</taxon>
        <taxon>Fungi</taxon>
        <taxon>Fungi incertae sedis</taxon>
        <taxon>Mucoromycota</taxon>
        <taxon>Glomeromycotina</taxon>
        <taxon>Glomeromycetes</taxon>
        <taxon>Diversisporales</taxon>
        <taxon>Diversisporaceae</taxon>
        <taxon>Diversispora</taxon>
    </lineage>
</organism>
<gene>
    <name evidence="1" type="ORF">Glove_255g9</name>
</gene>
<comment type="caution">
    <text evidence="1">The sequence shown here is derived from an EMBL/GenBank/DDBJ whole genome shotgun (WGS) entry which is preliminary data.</text>
</comment>
<evidence type="ECO:0000313" key="1">
    <source>
        <dbReference type="EMBL" id="RHZ71725.1"/>
    </source>
</evidence>
<dbReference type="OrthoDB" id="2384430at2759"/>
<proteinExistence type="predicted"/>
<accession>A0A397I7Z8</accession>
<reference evidence="1 2" key="1">
    <citation type="submission" date="2018-08" db="EMBL/GenBank/DDBJ databases">
        <title>Genome and evolution of the arbuscular mycorrhizal fungus Diversispora epigaea (formerly Glomus versiforme) and its bacterial endosymbionts.</title>
        <authorList>
            <person name="Sun X."/>
            <person name="Fei Z."/>
            <person name="Harrison M."/>
        </authorList>
    </citation>
    <scope>NUCLEOTIDE SEQUENCE [LARGE SCALE GENOMIC DNA]</scope>
    <source>
        <strain evidence="1 2">IT104</strain>
    </source>
</reference>
<evidence type="ECO:0000313" key="2">
    <source>
        <dbReference type="Proteomes" id="UP000266861"/>
    </source>
</evidence>
<dbReference type="Proteomes" id="UP000266861">
    <property type="component" value="Unassembled WGS sequence"/>
</dbReference>
<sequence>MKEKHLIGILKVLKKDILLRNTIWEFIMQMIESNKKDSQYIWLYEGYGTRKDIIKTVHWLNKAKENGSVAANGLLNEINEKPIVHLPLKVIVVNHAPRKQVN</sequence>
<dbReference type="AlphaFoldDB" id="A0A397I7Z8"/>
<protein>
    <submittedName>
        <fullName evidence="1">Uncharacterized protein</fullName>
    </submittedName>
</protein>
<keyword evidence="2" id="KW-1185">Reference proteome</keyword>